<name>A0A560HEV4_9PROT</name>
<evidence type="ECO:0000313" key="2">
    <source>
        <dbReference type="Proteomes" id="UP000315751"/>
    </source>
</evidence>
<dbReference type="EMBL" id="VITR01000003">
    <property type="protein sequence ID" value="TWB44179.1"/>
    <property type="molecule type" value="Genomic_DNA"/>
</dbReference>
<evidence type="ECO:0000313" key="1">
    <source>
        <dbReference type="EMBL" id="TWB44179.1"/>
    </source>
</evidence>
<organism evidence="1 2">
    <name type="scientific">Nitrospirillum amazonense</name>
    <dbReference type="NCBI Taxonomy" id="28077"/>
    <lineage>
        <taxon>Bacteria</taxon>
        <taxon>Pseudomonadati</taxon>
        <taxon>Pseudomonadota</taxon>
        <taxon>Alphaproteobacteria</taxon>
        <taxon>Rhodospirillales</taxon>
        <taxon>Azospirillaceae</taxon>
        <taxon>Nitrospirillum</taxon>
    </lineage>
</organism>
<proteinExistence type="predicted"/>
<comment type="caution">
    <text evidence="1">The sequence shown here is derived from an EMBL/GenBank/DDBJ whole genome shotgun (WGS) entry which is preliminary data.</text>
</comment>
<gene>
    <name evidence="1" type="ORF">FBZ90_10385</name>
</gene>
<dbReference type="Proteomes" id="UP000315751">
    <property type="component" value="Unassembled WGS sequence"/>
</dbReference>
<accession>A0A560HEV4</accession>
<protein>
    <submittedName>
        <fullName evidence="1">Uncharacterized protein</fullName>
    </submittedName>
</protein>
<dbReference type="AlphaFoldDB" id="A0A560HEV4"/>
<reference evidence="1 2" key="1">
    <citation type="submission" date="2019-06" db="EMBL/GenBank/DDBJ databases">
        <title>Genomic Encyclopedia of Type Strains, Phase IV (KMG-V): Genome sequencing to study the core and pangenomes of soil and plant-associated prokaryotes.</title>
        <authorList>
            <person name="Whitman W."/>
        </authorList>
    </citation>
    <scope>NUCLEOTIDE SEQUENCE [LARGE SCALE GENOMIC DNA]</scope>
    <source>
        <strain evidence="1 2">BR 11622</strain>
    </source>
</reference>
<sequence>MTKPSLRTMRRYRLAAARRASGLLSRLRRLSPMEASEQIFRAASALALAEAVFGDRSRALAWLRHTGYALRGVPERQTRL</sequence>
<keyword evidence="2" id="KW-1185">Reference proteome</keyword>